<protein>
    <submittedName>
        <fullName evidence="2">Uncharacterized protein</fullName>
    </submittedName>
</protein>
<feature type="region of interest" description="Disordered" evidence="1">
    <location>
        <begin position="59"/>
        <end position="78"/>
    </location>
</feature>
<gene>
    <name evidence="2" type="ORF">OESDEN_15645</name>
</gene>
<evidence type="ECO:0000313" key="3">
    <source>
        <dbReference type="Proteomes" id="UP000053660"/>
    </source>
</evidence>
<organism evidence="2 3">
    <name type="scientific">Oesophagostomum dentatum</name>
    <name type="common">Nodular worm</name>
    <dbReference type="NCBI Taxonomy" id="61180"/>
    <lineage>
        <taxon>Eukaryota</taxon>
        <taxon>Metazoa</taxon>
        <taxon>Ecdysozoa</taxon>
        <taxon>Nematoda</taxon>
        <taxon>Chromadorea</taxon>
        <taxon>Rhabditida</taxon>
        <taxon>Rhabditina</taxon>
        <taxon>Rhabditomorpha</taxon>
        <taxon>Strongyloidea</taxon>
        <taxon>Strongylidae</taxon>
        <taxon>Oesophagostomum</taxon>
    </lineage>
</organism>
<dbReference type="Proteomes" id="UP000053660">
    <property type="component" value="Unassembled WGS sequence"/>
</dbReference>
<keyword evidence="3" id="KW-1185">Reference proteome</keyword>
<proteinExistence type="predicted"/>
<evidence type="ECO:0000313" key="2">
    <source>
        <dbReference type="EMBL" id="KHJ84639.1"/>
    </source>
</evidence>
<accession>A0A0B1SIC5</accession>
<sequence length="115" mass="13086">MSSPSKFRAASYAAESLTATREQAVILRSLLALIGKHCPTEYDKYVLLEERDKLLSKLREEENKKNDGKRETAEGTCPGMCPEKERYVRVVQKRISPYECNEDGTLNSSRMVKVN</sequence>
<feature type="compositionally biased region" description="Basic and acidic residues" evidence="1">
    <location>
        <begin position="59"/>
        <end position="73"/>
    </location>
</feature>
<reference evidence="2 3" key="1">
    <citation type="submission" date="2014-03" db="EMBL/GenBank/DDBJ databases">
        <title>Draft genome of the hookworm Oesophagostomum dentatum.</title>
        <authorList>
            <person name="Mitreva M."/>
        </authorList>
    </citation>
    <scope>NUCLEOTIDE SEQUENCE [LARGE SCALE GENOMIC DNA]</scope>
    <source>
        <strain evidence="2 3">OD-Hann</strain>
    </source>
</reference>
<dbReference type="OrthoDB" id="21502at2759"/>
<dbReference type="EMBL" id="KN567412">
    <property type="protein sequence ID" value="KHJ84639.1"/>
    <property type="molecule type" value="Genomic_DNA"/>
</dbReference>
<name>A0A0B1SIC5_OESDE</name>
<dbReference type="AlphaFoldDB" id="A0A0B1SIC5"/>
<evidence type="ECO:0000256" key="1">
    <source>
        <dbReference type="SAM" id="MobiDB-lite"/>
    </source>
</evidence>